<dbReference type="SUPFAM" id="SSF53335">
    <property type="entry name" value="S-adenosyl-L-methionine-dependent methyltransferases"/>
    <property type="match status" value="1"/>
</dbReference>
<comment type="caution">
    <text evidence="8">The sequence shown here is derived from an EMBL/GenBank/DDBJ whole genome shotgun (WGS) entry which is preliminary data.</text>
</comment>
<evidence type="ECO:0000256" key="5">
    <source>
        <dbReference type="HAMAP-Rule" id="MF_02126"/>
    </source>
</evidence>
<dbReference type="GO" id="GO:0003676">
    <property type="term" value="F:nucleic acid binding"/>
    <property type="evidence" value="ECO:0007669"/>
    <property type="project" value="InterPro"/>
</dbReference>
<evidence type="ECO:0000259" key="7">
    <source>
        <dbReference type="Pfam" id="PF17827"/>
    </source>
</evidence>
<dbReference type="HAMAP" id="MF_02126">
    <property type="entry name" value="RF_methyltr_PrmC"/>
    <property type="match status" value="1"/>
</dbReference>
<comment type="similarity">
    <text evidence="5">Belongs to the protein N5-glutamine methyltransferase family. PrmC subfamily.</text>
</comment>
<keyword evidence="2 5" id="KW-0808">Transferase</keyword>
<protein>
    <recommendedName>
        <fullName evidence="5">Release factor glutamine methyltransferase</fullName>
        <shortName evidence="5">RF MTase</shortName>
        <ecNumber evidence="5">2.1.1.297</ecNumber>
    </recommendedName>
    <alternativeName>
        <fullName evidence="5">N5-glutamine methyltransferase PrmC</fullName>
    </alternativeName>
    <alternativeName>
        <fullName evidence="5">Protein-(glutamine-N5) MTase PrmC</fullName>
    </alternativeName>
    <alternativeName>
        <fullName evidence="5">Protein-glutamine N-methyltransferase PrmC</fullName>
    </alternativeName>
</protein>
<feature type="binding site" evidence="5">
    <location>
        <position position="173"/>
    </location>
    <ligand>
        <name>S-adenosyl-L-methionine</name>
        <dbReference type="ChEBI" id="CHEBI:59789"/>
    </ligand>
</feature>
<dbReference type="NCBIfam" id="TIGR00536">
    <property type="entry name" value="hemK_fam"/>
    <property type="match status" value="1"/>
</dbReference>
<dbReference type="Gene3D" id="1.10.8.10">
    <property type="entry name" value="DNA helicase RuvA subunit, C-terminal domain"/>
    <property type="match status" value="1"/>
</dbReference>
<feature type="binding site" evidence="5">
    <location>
        <position position="188"/>
    </location>
    <ligand>
        <name>S-adenosyl-L-methionine</name>
        <dbReference type="ChEBI" id="CHEBI:59789"/>
    </ligand>
</feature>
<dbReference type="EMBL" id="SPUH01000001">
    <property type="protein sequence ID" value="TKS54655.1"/>
    <property type="molecule type" value="Genomic_DNA"/>
</dbReference>
<dbReference type="PANTHER" id="PTHR18895">
    <property type="entry name" value="HEMK METHYLTRANSFERASE"/>
    <property type="match status" value="1"/>
</dbReference>
<evidence type="ECO:0000256" key="3">
    <source>
        <dbReference type="ARBA" id="ARBA00022691"/>
    </source>
</evidence>
<dbReference type="InterPro" id="IPR004556">
    <property type="entry name" value="HemK-like"/>
</dbReference>
<sequence>MPASSEDCAPRLDAVLRAAAARIDAVDAEWLLLHVLQRPRSWLYAHGDDRLDAARQREFETLLARREAGEPVAYLTGRRGFWTLDLAVTPDTLIPREDTERLVELALERLPPGAPSSVADLGTGSGAIALAIARERPQAWVVATDRSAAALAVAAANADRAGLENVEFVHGDWLAPLPGRRFDLIASNPPYIRSGDPHLSEGDLRFEPASALASGADGLDDIRRIVATAPAHLYPGGWLLLEHGQDQGRAVRDLLHSAGFVDVDTARDLEGRDRVGVGRLAGGAPAPEGSRAGW</sequence>
<dbReference type="AlphaFoldDB" id="A0A4Z1R7S4"/>
<dbReference type="InterPro" id="IPR007848">
    <property type="entry name" value="Small_mtfrase_dom"/>
</dbReference>
<evidence type="ECO:0000259" key="6">
    <source>
        <dbReference type="Pfam" id="PF05175"/>
    </source>
</evidence>
<keyword evidence="9" id="KW-1185">Reference proteome</keyword>
<dbReference type="InterPro" id="IPR029063">
    <property type="entry name" value="SAM-dependent_MTases_sf"/>
</dbReference>
<dbReference type="InterPro" id="IPR019874">
    <property type="entry name" value="RF_methyltr_PrmC"/>
</dbReference>
<feature type="binding site" evidence="5">
    <location>
        <begin position="188"/>
        <end position="191"/>
    </location>
    <ligand>
        <name>substrate</name>
    </ligand>
</feature>
<dbReference type="InterPro" id="IPR002052">
    <property type="entry name" value="DNA_methylase_N6_adenine_CS"/>
</dbReference>
<feature type="binding site" evidence="5">
    <location>
        <begin position="122"/>
        <end position="126"/>
    </location>
    <ligand>
        <name>S-adenosyl-L-methionine</name>
        <dbReference type="ChEBI" id="CHEBI:59789"/>
    </ligand>
</feature>
<dbReference type="InterPro" id="IPR040758">
    <property type="entry name" value="PrmC_N"/>
</dbReference>
<dbReference type="Proteomes" id="UP000298681">
    <property type="component" value="Unassembled WGS sequence"/>
</dbReference>
<dbReference type="NCBIfam" id="TIGR03534">
    <property type="entry name" value="RF_mod_PrmC"/>
    <property type="match status" value="1"/>
</dbReference>
<dbReference type="GO" id="GO:0102559">
    <property type="term" value="F:peptide chain release factor N(5)-glutamine methyltransferase activity"/>
    <property type="evidence" value="ECO:0007669"/>
    <property type="project" value="UniProtKB-EC"/>
</dbReference>
<dbReference type="Pfam" id="PF05175">
    <property type="entry name" value="MTS"/>
    <property type="match status" value="1"/>
</dbReference>
<comment type="catalytic activity">
    <reaction evidence="4 5">
        <text>L-glutaminyl-[peptide chain release factor] + S-adenosyl-L-methionine = N(5)-methyl-L-glutaminyl-[peptide chain release factor] + S-adenosyl-L-homocysteine + H(+)</text>
        <dbReference type="Rhea" id="RHEA:42896"/>
        <dbReference type="Rhea" id="RHEA-COMP:10271"/>
        <dbReference type="Rhea" id="RHEA-COMP:10272"/>
        <dbReference type="ChEBI" id="CHEBI:15378"/>
        <dbReference type="ChEBI" id="CHEBI:30011"/>
        <dbReference type="ChEBI" id="CHEBI:57856"/>
        <dbReference type="ChEBI" id="CHEBI:59789"/>
        <dbReference type="ChEBI" id="CHEBI:61891"/>
        <dbReference type="EC" id="2.1.1.297"/>
    </reaction>
</comment>
<accession>A0A4Z1R7S4</accession>
<evidence type="ECO:0000256" key="4">
    <source>
        <dbReference type="ARBA" id="ARBA00048391"/>
    </source>
</evidence>
<feature type="domain" description="Methyltransferase small" evidence="6">
    <location>
        <begin position="105"/>
        <end position="193"/>
    </location>
</feature>
<dbReference type="GO" id="GO:0032259">
    <property type="term" value="P:methylation"/>
    <property type="evidence" value="ECO:0007669"/>
    <property type="project" value="UniProtKB-KW"/>
</dbReference>
<reference evidence="8 9" key="1">
    <citation type="submission" date="2019-01" db="EMBL/GenBank/DDBJ databases">
        <authorList>
            <person name="Zhang S."/>
        </authorList>
    </citation>
    <scope>NUCLEOTIDE SEQUENCE [LARGE SCALE GENOMIC DNA]</scope>
    <source>
        <strain evidence="8 9">1626</strain>
    </source>
</reference>
<evidence type="ECO:0000313" key="9">
    <source>
        <dbReference type="Proteomes" id="UP000298681"/>
    </source>
</evidence>
<keyword evidence="3 5" id="KW-0949">S-adenosyl-L-methionine</keyword>
<organism evidence="8 9">
    <name type="scientific">Luteimonas yindakuii</name>
    <dbReference type="NCBI Taxonomy" id="2565782"/>
    <lineage>
        <taxon>Bacteria</taxon>
        <taxon>Pseudomonadati</taxon>
        <taxon>Pseudomonadota</taxon>
        <taxon>Gammaproteobacteria</taxon>
        <taxon>Lysobacterales</taxon>
        <taxon>Lysobacteraceae</taxon>
        <taxon>Luteimonas</taxon>
    </lineage>
</organism>
<dbReference type="Gene3D" id="3.40.50.150">
    <property type="entry name" value="Vaccinia Virus protein VP39"/>
    <property type="match status" value="1"/>
</dbReference>
<keyword evidence="1 5" id="KW-0489">Methyltransferase</keyword>
<evidence type="ECO:0000313" key="8">
    <source>
        <dbReference type="EMBL" id="TKS54655.1"/>
    </source>
</evidence>
<evidence type="ECO:0000256" key="2">
    <source>
        <dbReference type="ARBA" id="ARBA00022679"/>
    </source>
</evidence>
<dbReference type="PANTHER" id="PTHR18895:SF74">
    <property type="entry name" value="MTRF1L RELEASE FACTOR GLUTAMINE METHYLTRANSFERASE"/>
    <property type="match status" value="1"/>
</dbReference>
<name>A0A4Z1R7S4_9GAMM</name>
<gene>
    <name evidence="5 8" type="primary">prmC</name>
    <name evidence="8" type="ORF">E4582_07720</name>
</gene>
<comment type="function">
    <text evidence="5">Methylates the class 1 translation termination release factors RF1/PrfA and RF2/PrfB on the glutamine residue of the universally conserved GGQ motif.</text>
</comment>
<dbReference type="Pfam" id="PF17827">
    <property type="entry name" value="PrmC_N"/>
    <property type="match status" value="1"/>
</dbReference>
<dbReference type="EC" id="2.1.1.297" evidence="5"/>
<dbReference type="PROSITE" id="PS00092">
    <property type="entry name" value="N6_MTASE"/>
    <property type="match status" value="1"/>
</dbReference>
<dbReference type="RefSeq" id="WP_134674015.1">
    <property type="nucleotide sequence ID" value="NZ_SPUH01000001.1"/>
</dbReference>
<dbReference type="InterPro" id="IPR050320">
    <property type="entry name" value="N5-glutamine_MTase"/>
</dbReference>
<proteinExistence type="inferred from homology"/>
<evidence type="ECO:0000256" key="1">
    <source>
        <dbReference type="ARBA" id="ARBA00022603"/>
    </source>
</evidence>
<dbReference type="CDD" id="cd02440">
    <property type="entry name" value="AdoMet_MTases"/>
    <property type="match status" value="1"/>
</dbReference>
<feature type="binding site" evidence="5">
    <location>
        <position position="145"/>
    </location>
    <ligand>
        <name>S-adenosyl-L-methionine</name>
        <dbReference type="ChEBI" id="CHEBI:59789"/>
    </ligand>
</feature>
<dbReference type="FunFam" id="3.40.50.150:FF:000053">
    <property type="entry name" value="Release factor glutamine methyltransferase"/>
    <property type="match status" value="1"/>
</dbReference>
<feature type="domain" description="Release factor glutamine methyltransferase N-terminal" evidence="7">
    <location>
        <begin position="15"/>
        <end position="77"/>
    </location>
</feature>